<dbReference type="PROSITE" id="PS51687">
    <property type="entry name" value="SAM_MT_RNA_M5U"/>
    <property type="match status" value="1"/>
</dbReference>
<dbReference type="InterPro" id="IPR030390">
    <property type="entry name" value="MeTrfase_TrmA_AS"/>
</dbReference>
<feature type="binding site" evidence="6">
    <location>
        <position position="250"/>
    </location>
    <ligand>
        <name>S-adenosyl-L-methionine</name>
        <dbReference type="ChEBI" id="CHEBI:59789"/>
    </ligand>
</feature>
<dbReference type="InterPro" id="IPR012340">
    <property type="entry name" value="NA-bd_OB-fold"/>
</dbReference>
<feature type="active site" description="Nucleophile" evidence="6">
    <location>
        <position position="371"/>
    </location>
</feature>
<evidence type="ECO:0000256" key="4">
    <source>
        <dbReference type="ARBA" id="ARBA00022691"/>
    </source>
</evidence>
<feature type="binding site" evidence="6">
    <location>
        <position position="277"/>
    </location>
    <ligand>
        <name>S-adenosyl-L-methionine</name>
        <dbReference type="ChEBI" id="CHEBI:59789"/>
    </ligand>
</feature>
<dbReference type="GO" id="GO:0070475">
    <property type="term" value="P:rRNA base methylation"/>
    <property type="evidence" value="ECO:0007669"/>
    <property type="project" value="TreeGrafter"/>
</dbReference>
<dbReference type="InterPro" id="IPR010280">
    <property type="entry name" value="U5_MeTrfase_fam"/>
</dbReference>
<reference evidence="8 9" key="2">
    <citation type="submission" date="2019-02" db="EMBL/GenBank/DDBJ databases">
        <title>'Lichenibacterium ramalinii' gen. nov. sp. nov., 'Lichenibacterium minor' gen. nov. sp. nov.</title>
        <authorList>
            <person name="Pankratov T."/>
        </authorList>
    </citation>
    <scope>NUCLEOTIDE SEQUENCE [LARGE SCALE GENOMIC DNA]</scope>
    <source>
        <strain evidence="8 9">RmlP026</strain>
    </source>
</reference>
<dbReference type="Gene3D" id="2.40.50.140">
    <property type="entry name" value="Nucleic acid-binding proteins"/>
    <property type="match status" value="1"/>
</dbReference>
<reference evidence="8 9" key="1">
    <citation type="submission" date="2018-12" db="EMBL/GenBank/DDBJ databases">
        <authorList>
            <person name="Grouzdev D.S."/>
            <person name="Krutkina M.S."/>
        </authorList>
    </citation>
    <scope>NUCLEOTIDE SEQUENCE [LARGE SCALE GENOMIC DNA]</scope>
    <source>
        <strain evidence="8 9">RmlP026</strain>
    </source>
</reference>
<organism evidence="8 9">
    <name type="scientific">Lichenibacterium minor</name>
    <dbReference type="NCBI Taxonomy" id="2316528"/>
    <lineage>
        <taxon>Bacteria</taxon>
        <taxon>Pseudomonadati</taxon>
        <taxon>Pseudomonadota</taxon>
        <taxon>Alphaproteobacteria</taxon>
        <taxon>Hyphomicrobiales</taxon>
        <taxon>Lichenihabitantaceae</taxon>
        <taxon>Lichenibacterium</taxon>
    </lineage>
</organism>
<gene>
    <name evidence="8" type="ORF">D3273_09600</name>
</gene>
<dbReference type="GO" id="GO:0070041">
    <property type="term" value="F:rRNA (uridine-C5-)-methyltransferase activity"/>
    <property type="evidence" value="ECO:0007669"/>
    <property type="project" value="TreeGrafter"/>
</dbReference>
<name>A0A4V1RUT5_9HYPH</name>
<evidence type="ECO:0000256" key="1">
    <source>
        <dbReference type="ARBA" id="ARBA00022485"/>
    </source>
</evidence>
<evidence type="ECO:0000313" key="9">
    <source>
        <dbReference type="Proteomes" id="UP000290759"/>
    </source>
</evidence>
<dbReference type="GO" id="GO:0051539">
    <property type="term" value="F:4 iron, 4 sulfur cluster binding"/>
    <property type="evidence" value="ECO:0007669"/>
    <property type="project" value="UniProtKB-KW"/>
</dbReference>
<dbReference type="AlphaFoldDB" id="A0A4V1RUT5"/>
<evidence type="ECO:0000256" key="2">
    <source>
        <dbReference type="ARBA" id="ARBA00022603"/>
    </source>
</evidence>
<dbReference type="OrthoDB" id="9804590at2"/>
<comment type="caution">
    <text evidence="8">The sequence shown here is derived from an EMBL/GenBank/DDBJ whole genome shotgun (WGS) entry which is preliminary data.</text>
</comment>
<evidence type="ECO:0000256" key="6">
    <source>
        <dbReference type="PROSITE-ProRule" id="PRU01024"/>
    </source>
</evidence>
<dbReference type="Gene3D" id="3.40.50.150">
    <property type="entry name" value="Vaccinia Virus protein VP39"/>
    <property type="match status" value="1"/>
</dbReference>
<evidence type="ECO:0000313" key="8">
    <source>
        <dbReference type="EMBL" id="RYC32274.1"/>
    </source>
</evidence>
<dbReference type="PANTHER" id="PTHR11061">
    <property type="entry name" value="RNA M5U METHYLTRANSFERASE"/>
    <property type="match status" value="1"/>
</dbReference>
<dbReference type="Proteomes" id="UP000290759">
    <property type="component" value="Unassembled WGS sequence"/>
</dbReference>
<keyword evidence="1" id="KW-0004">4Fe-4S</keyword>
<keyword evidence="1" id="KW-0408">Iron</keyword>
<keyword evidence="2 6" id="KW-0489">Methyltransferase</keyword>
<evidence type="ECO:0000256" key="7">
    <source>
        <dbReference type="PROSITE-ProRule" id="PRU10015"/>
    </source>
</evidence>
<dbReference type="Pfam" id="PF05958">
    <property type="entry name" value="tRNA_U5-meth_tr"/>
    <property type="match status" value="1"/>
</dbReference>
<keyword evidence="9" id="KW-1185">Reference proteome</keyword>
<proteinExistence type="inferred from homology"/>
<keyword evidence="5" id="KW-0411">Iron-sulfur</keyword>
<dbReference type="EMBL" id="QYBB01000008">
    <property type="protein sequence ID" value="RYC32274.1"/>
    <property type="molecule type" value="Genomic_DNA"/>
</dbReference>
<dbReference type="InterPro" id="IPR029063">
    <property type="entry name" value="SAM-dependent_MTases_sf"/>
</dbReference>
<feature type="active site" evidence="7">
    <location>
        <position position="371"/>
    </location>
</feature>
<keyword evidence="3 6" id="KW-0808">Transferase</keyword>
<evidence type="ECO:0000256" key="5">
    <source>
        <dbReference type="ARBA" id="ARBA00023014"/>
    </source>
</evidence>
<dbReference type="SUPFAM" id="SSF53335">
    <property type="entry name" value="S-adenosyl-L-methionine-dependent methyltransferases"/>
    <property type="match status" value="1"/>
</dbReference>
<dbReference type="RefSeq" id="WP_129225844.1">
    <property type="nucleotide sequence ID" value="NZ_QYBB01000008.1"/>
</dbReference>
<protein>
    <submittedName>
        <fullName evidence="8">Class I SAM-dependent RNA methyltransferase</fullName>
    </submittedName>
</protein>
<dbReference type="SUPFAM" id="SSF50249">
    <property type="entry name" value="Nucleic acid-binding proteins"/>
    <property type="match status" value="1"/>
</dbReference>
<evidence type="ECO:0000256" key="3">
    <source>
        <dbReference type="ARBA" id="ARBA00022679"/>
    </source>
</evidence>
<keyword evidence="4 6" id="KW-0949">S-adenosyl-L-methionine</keyword>
<feature type="binding site" evidence="6">
    <location>
        <position position="345"/>
    </location>
    <ligand>
        <name>S-adenosyl-L-methionine</name>
        <dbReference type="ChEBI" id="CHEBI:59789"/>
    </ligand>
</feature>
<dbReference type="PROSITE" id="PS01230">
    <property type="entry name" value="TRMA_1"/>
    <property type="match status" value="1"/>
</dbReference>
<accession>A0A4V1RUT5</accession>
<feature type="binding site" evidence="6">
    <location>
        <position position="297"/>
    </location>
    <ligand>
        <name>S-adenosyl-L-methionine</name>
        <dbReference type="ChEBI" id="CHEBI:59789"/>
    </ligand>
</feature>
<comment type="similarity">
    <text evidence="6">Belongs to the class I-like SAM-binding methyltransferase superfamily. RNA M5U methyltransferase family.</text>
</comment>
<sequence>MTFDAVRLAIDHLGRRGEGVAHRDGDTVYVPYALPGETVLAERDGERARIVETLVARPDRLEPVCPYYGTCGGCAVQTLPAPDYLAWKRDLVVTALAKAGLDAPVAPALDAHGAGRRRATFHSRLDAPRSPPRVGFMQARAHAIVDLAFCPILSSGMAGALPAARRVAAILSQSGRPLDIVVTATDTGLDLDLRGLGKADHAQTRALISAAAALDLARLSNHGDVLVEARAPTLRMGRAALAMPPGAFLQATAAGEEALVERVRAGIGGAKRVADLFCGVGTFALRLGETASVTAVDSERAALAALVRAAAGAPGLRQPKTELRDLFKRPLAEAELAAFDAVVFDPPRAGAAAQAAEIARSGVPRVVAVSCDPGTFARDAATLVAGGYRIESVEPVDQFRYSAHVELVALFTRPAAPPKKRKLLS</sequence>
<keyword evidence="1" id="KW-0479">Metal-binding</keyword>
<dbReference type="PANTHER" id="PTHR11061:SF49">
    <property type="entry name" value="23S RRNA (URACIL(1939)-C(5))-METHYLTRANSFERASE RLMD"/>
    <property type="match status" value="1"/>
</dbReference>
<dbReference type="Gene3D" id="2.40.50.1070">
    <property type="match status" value="1"/>
</dbReference>